<dbReference type="PANTHER" id="PTHR21343:SF1">
    <property type="entry name" value="COBYRIC ACID SYNTHASE"/>
    <property type="match status" value="1"/>
</dbReference>
<dbReference type="InterPro" id="IPR011698">
    <property type="entry name" value="GATase_3"/>
</dbReference>
<comment type="caution">
    <text evidence="7">The sequence shown here is derived from an EMBL/GenBank/DDBJ whole genome shotgun (WGS) entry which is preliminary data.</text>
</comment>
<dbReference type="NCBIfam" id="TIGR00313">
    <property type="entry name" value="cobQ"/>
    <property type="match status" value="1"/>
</dbReference>
<dbReference type="Pfam" id="PF07685">
    <property type="entry name" value="GATase_3"/>
    <property type="match status" value="1"/>
</dbReference>
<keyword evidence="8" id="KW-1185">Reference proteome</keyword>
<dbReference type="UniPathway" id="UPA00148"/>
<evidence type="ECO:0000256" key="2">
    <source>
        <dbReference type="ARBA" id="ARBA00022573"/>
    </source>
</evidence>
<comment type="pathway">
    <text evidence="1 4">Cofactor biosynthesis; adenosylcobalamin biosynthesis.</text>
</comment>
<evidence type="ECO:0000259" key="6">
    <source>
        <dbReference type="Pfam" id="PF07685"/>
    </source>
</evidence>
<dbReference type="InterPro" id="IPR029062">
    <property type="entry name" value="Class_I_gatase-like"/>
</dbReference>
<organism evidence="7 8">
    <name type="scientific">Clostridium fessum</name>
    <dbReference type="NCBI Taxonomy" id="2126740"/>
    <lineage>
        <taxon>Bacteria</taxon>
        <taxon>Bacillati</taxon>
        <taxon>Bacillota</taxon>
        <taxon>Clostridia</taxon>
        <taxon>Eubacteriales</taxon>
        <taxon>Clostridiaceae</taxon>
        <taxon>Clostridium</taxon>
    </lineage>
</organism>
<dbReference type="Gene3D" id="3.40.50.300">
    <property type="entry name" value="P-loop containing nucleotide triphosphate hydrolases"/>
    <property type="match status" value="1"/>
</dbReference>
<keyword evidence="3 4" id="KW-0315">Glutamine amidotransferase</keyword>
<dbReference type="PANTHER" id="PTHR21343">
    <property type="entry name" value="DETHIOBIOTIN SYNTHETASE"/>
    <property type="match status" value="1"/>
</dbReference>
<dbReference type="GO" id="GO:0009236">
    <property type="term" value="P:cobalamin biosynthetic process"/>
    <property type="evidence" value="ECO:0007669"/>
    <property type="project" value="UniProtKB-UniRule"/>
</dbReference>
<feature type="active site" description="Nucleophile" evidence="4">
    <location>
        <position position="345"/>
    </location>
</feature>
<evidence type="ECO:0000313" key="7">
    <source>
        <dbReference type="EMBL" id="PST38754.1"/>
    </source>
</evidence>
<protein>
    <recommendedName>
        <fullName evidence="4">Cobyric acid synthase</fullName>
    </recommendedName>
</protein>
<feature type="active site" evidence="4">
    <location>
        <position position="472"/>
    </location>
</feature>
<comment type="function">
    <text evidence="4">Catalyzes amidations at positions B, D, E, and G on adenosylcobyrinic A,C-diamide. NH(2) groups are provided by glutamine, and one molecule of ATP is hydrogenolyzed for each amidation.</text>
</comment>
<comment type="similarity">
    <text evidence="4">Belongs to the CobB/CobQ family. CobQ subfamily.</text>
</comment>
<dbReference type="GO" id="GO:0003824">
    <property type="term" value="F:catalytic activity"/>
    <property type="evidence" value="ECO:0007669"/>
    <property type="project" value="InterPro"/>
</dbReference>
<dbReference type="EMBL" id="PYLO01000001">
    <property type="protein sequence ID" value="PST38754.1"/>
    <property type="molecule type" value="Genomic_DNA"/>
</dbReference>
<dbReference type="SUPFAM" id="SSF52317">
    <property type="entry name" value="Class I glutamine amidotransferase-like"/>
    <property type="match status" value="1"/>
</dbReference>
<keyword evidence="2 4" id="KW-0169">Cobalamin biosynthesis</keyword>
<dbReference type="Pfam" id="PF01656">
    <property type="entry name" value="CbiA"/>
    <property type="match status" value="1"/>
</dbReference>
<feature type="domain" description="CobB/CobQ-like glutamine amidotransferase" evidence="6">
    <location>
        <begin position="266"/>
        <end position="479"/>
    </location>
</feature>
<dbReference type="InterPro" id="IPR004459">
    <property type="entry name" value="CobQ_synth"/>
</dbReference>
<name>A0A2T3FU17_9CLOT</name>
<dbReference type="InterPro" id="IPR027417">
    <property type="entry name" value="P-loop_NTPase"/>
</dbReference>
<gene>
    <name evidence="4" type="primary">cobQ</name>
    <name evidence="7" type="ORF">C7U56_02060</name>
</gene>
<dbReference type="AlphaFoldDB" id="A0A2T3FU17"/>
<dbReference type="NCBIfam" id="NF001989">
    <property type="entry name" value="PRK00784.1"/>
    <property type="match status" value="1"/>
</dbReference>
<feature type="domain" description="CobQ/CobB/MinD/ParA nucleotide binding" evidence="5">
    <location>
        <begin position="5"/>
        <end position="228"/>
    </location>
</feature>
<dbReference type="SUPFAM" id="SSF52540">
    <property type="entry name" value="P-loop containing nucleoside triphosphate hydrolases"/>
    <property type="match status" value="1"/>
</dbReference>
<evidence type="ECO:0000256" key="3">
    <source>
        <dbReference type="ARBA" id="ARBA00022962"/>
    </source>
</evidence>
<sequence length="537" mass="58776">MAKAIMIQGTMSNAGKSLLAAGLCRIFKQDGYRVAPFKSQNMALNSYITSEGLEMGRAQVVQAQAAGCEPSVDMNPILLKPSSDVGSQVIVRGVPIGTMPAKEYFKYKKQLIPEIKKAFQHLSEQYDIIVIEGAGSPAEINLKSDDIVNMGMARMAGAPVLLAGDIDRGGVFAQLYGTVALLEPDEQAMVKGLIINKFRGDKTILDPGVEMIEKLCKIPVVGVVPYMDVDIEDEDSLSSRLSSTGRNNTLKQENESSEKHVEAWIDIAAIRFPRLSNFTDLNVFDPIPGVSVRYVSRLSELGRPDLIVLPGTKNTIEDLLWMRQNGLEAAVLKKAAGGTPIWGICGGYQMMGQTLSDQEGTEAGVPGRTISGMGLLPLQTQFQEEKTRTQVKGCFGTVSGIFSGLSGMEAEGYEIHMGETSSVGGDIVKNVIKEQEKAVNHSLLKLREEQAGNHTEKQDGCCRDNLYGTYVHGIFDKAEVAETIVCALMKEKGMEPEVGGLSFDYEKYREEQYNRLADTMRKYLDMEAIYRILEEGV</sequence>
<dbReference type="InterPro" id="IPR047045">
    <property type="entry name" value="CobQ_N"/>
</dbReference>
<dbReference type="GO" id="GO:0015420">
    <property type="term" value="F:ABC-type vitamin B12 transporter activity"/>
    <property type="evidence" value="ECO:0007669"/>
    <property type="project" value="UniProtKB-UniRule"/>
</dbReference>
<dbReference type="InterPro" id="IPR002586">
    <property type="entry name" value="CobQ/CobB/MinD/ParA_Nub-bd_dom"/>
</dbReference>
<dbReference type="CDD" id="cd01750">
    <property type="entry name" value="GATase1_CobQ"/>
    <property type="match status" value="1"/>
</dbReference>
<dbReference type="Gene3D" id="3.40.50.880">
    <property type="match status" value="1"/>
</dbReference>
<dbReference type="RefSeq" id="WP_106999939.1">
    <property type="nucleotide sequence ID" value="NZ_DBFCCR010000010.1"/>
</dbReference>
<dbReference type="Proteomes" id="UP000241048">
    <property type="component" value="Unassembled WGS sequence"/>
</dbReference>
<evidence type="ECO:0000313" key="8">
    <source>
        <dbReference type="Proteomes" id="UP000241048"/>
    </source>
</evidence>
<evidence type="ECO:0000256" key="1">
    <source>
        <dbReference type="ARBA" id="ARBA00004953"/>
    </source>
</evidence>
<accession>A0A2T3FU17</accession>
<proteinExistence type="inferred from homology"/>
<dbReference type="CDD" id="cd05389">
    <property type="entry name" value="CobQ_N"/>
    <property type="match status" value="1"/>
</dbReference>
<evidence type="ECO:0000259" key="5">
    <source>
        <dbReference type="Pfam" id="PF01656"/>
    </source>
</evidence>
<dbReference type="HAMAP" id="MF_00028">
    <property type="entry name" value="CobQ"/>
    <property type="match status" value="1"/>
</dbReference>
<evidence type="ECO:0000256" key="4">
    <source>
        <dbReference type="HAMAP-Rule" id="MF_00028"/>
    </source>
</evidence>
<dbReference type="InterPro" id="IPR033949">
    <property type="entry name" value="CobQ_GATase1"/>
</dbReference>
<reference evidence="7 8" key="1">
    <citation type="submission" date="2018-03" db="EMBL/GenBank/DDBJ databases">
        <title>Lachnoclostridium SNUG30386 gen.nov., sp.nov., isolated from human faeces.</title>
        <authorList>
            <person name="Seo B."/>
            <person name="Jeon K."/>
            <person name="Ko G."/>
        </authorList>
    </citation>
    <scope>NUCLEOTIDE SEQUENCE [LARGE SCALE GENOMIC DNA]</scope>
    <source>
        <strain evidence="7 8">SNUG30386</strain>
    </source>
</reference>
<dbReference type="PROSITE" id="PS51274">
    <property type="entry name" value="GATASE_COBBQ"/>
    <property type="match status" value="1"/>
</dbReference>